<feature type="transmembrane region" description="Helical" evidence="1">
    <location>
        <begin position="260"/>
        <end position="276"/>
    </location>
</feature>
<feature type="transmembrane region" description="Helical" evidence="1">
    <location>
        <begin position="438"/>
        <end position="454"/>
    </location>
</feature>
<feature type="transmembrane region" description="Helical" evidence="1">
    <location>
        <begin position="282"/>
        <end position="299"/>
    </location>
</feature>
<evidence type="ECO:0000313" key="3">
    <source>
        <dbReference type="Proteomes" id="UP000177309"/>
    </source>
</evidence>
<keyword evidence="1" id="KW-1133">Transmembrane helix</keyword>
<evidence type="ECO:0000256" key="1">
    <source>
        <dbReference type="SAM" id="Phobius"/>
    </source>
</evidence>
<dbReference type="EMBL" id="MEUI01000038">
    <property type="protein sequence ID" value="OGC33247.1"/>
    <property type="molecule type" value="Genomic_DNA"/>
</dbReference>
<feature type="transmembrane region" description="Helical" evidence="1">
    <location>
        <begin position="401"/>
        <end position="426"/>
    </location>
</feature>
<proteinExistence type="predicted"/>
<feature type="transmembrane region" description="Helical" evidence="1">
    <location>
        <begin position="6"/>
        <end position="26"/>
    </location>
</feature>
<name>A0A1F4TKV9_UNCSA</name>
<comment type="caution">
    <text evidence="2">The sequence shown here is derived from an EMBL/GenBank/DDBJ whole genome shotgun (WGS) entry which is preliminary data.</text>
</comment>
<evidence type="ECO:0000313" key="2">
    <source>
        <dbReference type="EMBL" id="OGC33247.1"/>
    </source>
</evidence>
<feature type="transmembrane region" description="Helical" evidence="1">
    <location>
        <begin position="311"/>
        <end position="328"/>
    </location>
</feature>
<accession>A0A1F4TKV9</accession>
<gene>
    <name evidence="2" type="ORF">A2462_07460</name>
</gene>
<dbReference type="AlphaFoldDB" id="A0A1F4TKV9"/>
<keyword evidence="1" id="KW-0472">Membrane</keyword>
<keyword evidence="1" id="KW-0812">Transmembrane</keyword>
<feature type="transmembrane region" description="Helical" evidence="1">
    <location>
        <begin position="101"/>
        <end position="121"/>
    </location>
</feature>
<dbReference type="Proteomes" id="UP000177309">
    <property type="component" value="Unassembled WGS sequence"/>
</dbReference>
<organism evidence="2 3">
    <name type="scientific">candidate division WOR-1 bacterium RIFOXYC2_FULL_41_25</name>
    <dbReference type="NCBI Taxonomy" id="1802586"/>
    <lineage>
        <taxon>Bacteria</taxon>
        <taxon>Bacillati</taxon>
        <taxon>Saganbacteria</taxon>
    </lineage>
</organism>
<feature type="transmembrane region" description="Helical" evidence="1">
    <location>
        <begin position="38"/>
        <end position="58"/>
    </location>
</feature>
<feature type="transmembrane region" description="Helical" evidence="1">
    <location>
        <begin position="373"/>
        <end position="394"/>
    </location>
</feature>
<sequence length="457" mass="51515">MMIILQLLICIAAPIVLGLAILTLIFDRDNPSFLEKLGLSFGLGLGLITLIMASTNLANIQTNFIIILSILAIIVIPIFVWQKAKLKPSLAEKPTKTKNRLVLSELILVSLITIKVGYVFFEALIKPVVSFDAFWRHSLVAKAVFFDKTFNTPFTTNLIAENPPFVSFSQAYIYFGLNSWNEMLGKIVFPLLFLSLLIVFYCNLRKYISRLSALLFTFLLSSLPFLVYHASTAYADFSQTYFYSIGTMYLFAFITSKGKALSSLIISAIFLGLGVFAKKHGIYLAGIDGLILVIFLGLRKEQDWPTRLNSLLLYIVIIMTLTGPWIFLNSSFLSSIGSTVSLPFSQAEVITQANLPTISERITQGTPLFLERMFFFGNWHLVWVLFLLSSIFFWKKIFSSSLAYLFALTILNLLYVFLAVTLIGAYEFLLNGTLLNRLMMFQSPIIIFFCGLIIKDK</sequence>
<reference evidence="2 3" key="1">
    <citation type="journal article" date="2016" name="Nat. Commun.">
        <title>Thousands of microbial genomes shed light on interconnected biogeochemical processes in an aquifer system.</title>
        <authorList>
            <person name="Anantharaman K."/>
            <person name="Brown C.T."/>
            <person name="Hug L.A."/>
            <person name="Sharon I."/>
            <person name="Castelle C.J."/>
            <person name="Probst A.J."/>
            <person name="Thomas B.C."/>
            <person name="Singh A."/>
            <person name="Wilkins M.J."/>
            <person name="Karaoz U."/>
            <person name="Brodie E.L."/>
            <person name="Williams K.H."/>
            <person name="Hubbard S.S."/>
            <person name="Banfield J.F."/>
        </authorList>
    </citation>
    <scope>NUCLEOTIDE SEQUENCE [LARGE SCALE GENOMIC DNA]</scope>
</reference>
<evidence type="ECO:0008006" key="4">
    <source>
        <dbReference type="Google" id="ProtNLM"/>
    </source>
</evidence>
<feature type="transmembrane region" description="Helical" evidence="1">
    <location>
        <begin position="237"/>
        <end position="253"/>
    </location>
</feature>
<feature type="transmembrane region" description="Helical" evidence="1">
    <location>
        <begin position="187"/>
        <end position="204"/>
    </location>
</feature>
<feature type="transmembrane region" description="Helical" evidence="1">
    <location>
        <begin position="211"/>
        <end position="231"/>
    </location>
</feature>
<feature type="transmembrane region" description="Helical" evidence="1">
    <location>
        <begin position="64"/>
        <end position="81"/>
    </location>
</feature>
<protein>
    <recommendedName>
        <fullName evidence="4">Glycosyltransferase RgtA/B/C/D-like domain-containing protein</fullName>
    </recommendedName>
</protein>